<evidence type="ECO:0000313" key="4">
    <source>
        <dbReference type="EMBL" id="MPM56553.1"/>
    </source>
</evidence>
<feature type="domain" description="Protein FecR C-terminal" evidence="3">
    <location>
        <begin position="243"/>
        <end position="309"/>
    </location>
</feature>
<dbReference type="EMBL" id="VSSQ01015812">
    <property type="protein sequence ID" value="MPM56553.1"/>
    <property type="molecule type" value="Genomic_DNA"/>
</dbReference>
<reference evidence="4" key="1">
    <citation type="submission" date="2019-08" db="EMBL/GenBank/DDBJ databases">
        <authorList>
            <person name="Kucharzyk K."/>
            <person name="Murdoch R.W."/>
            <person name="Higgins S."/>
            <person name="Loffler F."/>
        </authorList>
    </citation>
    <scope>NUCLEOTIDE SEQUENCE</scope>
</reference>
<dbReference type="Gene3D" id="2.60.120.1440">
    <property type="match status" value="1"/>
</dbReference>
<name>A0A645B067_9ZZZZ</name>
<feature type="transmembrane region" description="Helical" evidence="1">
    <location>
        <begin position="65"/>
        <end position="86"/>
    </location>
</feature>
<evidence type="ECO:0000256" key="1">
    <source>
        <dbReference type="SAM" id="Phobius"/>
    </source>
</evidence>
<dbReference type="PIRSF" id="PIRSF018266">
    <property type="entry name" value="FecR"/>
    <property type="match status" value="1"/>
</dbReference>
<dbReference type="GO" id="GO:0016989">
    <property type="term" value="F:sigma factor antagonist activity"/>
    <property type="evidence" value="ECO:0007669"/>
    <property type="project" value="TreeGrafter"/>
</dbReference>
<dbReference type="AlphaFoldDB" id="A0A645B067"/>
<proteinExistence type="predicted"/>
<organism evidence="4">
    <name type="scientific">bioreactor metagenome</name>
    <dbReference type="NCBI Taxonomy" id="1076179"/>
    <lineage>
        <taxon>unclassified sequences</taxon>
        <taxon>metagenomes</taxon>
        <taxon>ecological metagenomes</taxon>
    </lineage>
</organism>
<gene>
    <name evidence="4" type="ORF">SDC9_103359</name>
</gene>
<dbReference type="Pfam" id="PF16344">
    <property type="entry name" value="FecR_C"/>
    <property type="match status" value="1"/>
</dbReference>
<comment type="caution">
    <text evidence="4">The sequence shown here is derived from an EMBL/GenBank/DDBJ whole genome shotgun (WGS) entry which is preliminary data.</text>
</comment>
<protein>
    <recommendedName>
        <fullName evidence="5">FecR protein domain-containing protein</fullName>
    </recommendedName>
</protein>
<accession>A0A645B067</accession>
<sequence length="312" mass="36226">MNERELLRKFVAGNCPDSEKELVLDWIEENESNKEEFAKVKNMHVLEQLQLFGSEEKRRRNMHRFIRAAAIFLLFITLSAGGYFALQHYSKPTTHIQQEPRFTYMVNTGVKGLVELPDGSKVWLNSSSQIICPQKFSDKYRELELEGEGYFEVIPNKDWPMIVKTSKDYSIKVTGTSFNLSSYSDDDKLIVTLISGEVSLIGKKQNEEIKLTPNQELVIHSRQPKLSDNVDTKKKTAWKEGILIFENTPMNEVVKKVERWYGVKIQVEDQKILDYRFTAKFKSESITQVLEILRISSNIKYMIEENIVTLKI</sequence>
<dbReference type="PANTHER" id="PTHR30273">
    <property type="entry name" value="PERIPLASMIC SIGNAL SENSOR AND SIGMA FACTOR ACTIVATOR FECR-RELATED"/>
    <property type="match status" value="1"/>
</dbReference>
<dbReference type="PANTHER" id="PTHR30273:SF2">
    <property type="entry name" value="PROTEIN FECR"/>
    <property type="match status" value="1"/>
</dbReference>
<keyword evidence="1" id="KW-0812">Transmembrane</keyword>
<evidence type="ECO:0008006" key="5">
    <source>
        <dbReference type="Google" id="ProtNLM"/>
    </source>
</evidence>
<keyword evidence="1" id="KW-0472">Membrane</keyword>
<dbReference type="Gene3D" id="3.55.50.30">
    <property type="match status" value="1"/>
</dbReference>
<keyword evidence="1" id="KW-1133">Transmembrane helix</keyword>
<evidence type="ECO:0000259" key="2">
    <source>
        <dbReference type="Pfam" id="PF04773"/>
    </source>
</evidence>
<dbReference type="Pfam" id="PF04773">
    <property type="entry name" value="FecR"/>
    <property type="match status" value="1"/>
</dbReference>
<dbReference type="InterPro" id="IPR006860">
    <property type="entry name" value="FecR"/>
</dbReference>
<dbReference type="InterPro" id="IPR012373">
    <property type="entry name" value="Ferrdict_sens_TM"/>
</dbReference>
<feature type="domain" description="FecR protein" evidence="2">
    <location>
        <begin position="106"/>
        <end position="198"/>
    </location>
</feature>
<evidence type="ECO:0000259" key="3">
    <source>
        <dbReference type="Pfam" id="PF16344"/>
    </source>
</evidence>
<dbReference type="InterPro" id="IPR032508">
    <property type="entry name" value="FecR_C"/>
</dbReference>